<feature type="compositionally biased region" description="Polar residues" evidence="1">
    <location>
        <begin position="38"/>
        <end position="47"/>
    </location>
</feature>
<evidence type="ECO:0008006" key="4">
    <source>
        <dbReference type="Google" id="ProtNLM"/>
    </source>
</evidence>
<dbReference type="AlphaFoldDB" id="A0A4Z1PCB3"/>
<feature type="region of interest" description="Disordered" evidence="1">
    <location>
        <begin position="72"/>
        <end position="98"/>
    </location>
</feature>
<name>A0A4Z1PCB3_9PEZI</name>
<comment type="caution">
    <text evidence="2">The sequence shown here is derived from an EMBL/GenBank/DDBJ whole genome shotgun (WGS) entry which is preliminary data.</text>
</comment>
<accession>A0A4Z1PCB3</accession>
<dbReference type="Proteomes" id="UP000298493">
    <property type="component" value="Unassembled WGS sequence"/>
</dbReference>
<dbReference type="EMBL" id="SNSC02000002">
    <property type="protein sequence ID" value="TID26430.1"/>
    <property type="molecule type" value="Genomic_DNA"/>
</dbReference>
<feature type="compositionally biased region" description="Polar residues" evidence="1">
    <location>
        <begin position="18"/>
        <end position="28"/>
    </location>
</feature>
<gene>
    <name evidence="2" type="ORF">E6O75_ATG00923</name>
</gene>
<dbReference type="OrthoDB" id="3438274at2759"/>
<evidence type="ECO:0000313" key="2">
    <source>
        <dbReference type="EMBL" id="TID26430.1"/>
    </source>
</evidence>
<organism evidence="2 3">
    <name type="scientific">Venturia nashicola</name>
    <dbReference type="NCBI Taxonomy" id="86259"/>
    <lineage>
        <taxon>Eukaryota</taxon>
        <taxon>Fungi</taxon>
        <taxon>Dikarya</taxon>
        <taxon>Ascomycota</taxon>
        <taxon>Pezizomycotina</taxon>
        <taxon>Dothideomycetes</taxon>
        <taxon>Pleosporomycetidae</taxon>
        <taxon>Venturiales</taxon>
        <taxon>Venturiaceae</taxon>
        <taxon>Venturia</taxon>
    </lineage>
</organism>
<evidence type="ECO:0000256" key="1">
    <source>
        <dbReference type="SAM" id="MobiDB-lite"/>
    </source>
</evidence>
<evidence type="ECO:0000313" key="3">
    <source>
        <dbReference type="Proteomes" id="UP000298493"/>
    </source>
</evidence>
<sequence>MDQANKLTDNFPRARGGRQSNAKQQAQGIHTHPGSATAAHQSRGSMQYDDNNMSLDFEDEVIAETVYDASHSVNAMGPPPNARAGPSQARPMMGATPTRPNHKMNEAQALKAMLPASSNTIPYLSKAHRPRRNPVEQDPENHEIKRLRMEERLSWNNIAQILNDERILHGGEPTHTDASVYSRFVRNGPRIAQMQGETLNPKEWMHLKDDKNVKDSGGKKTKWDQQDKIFLVESFGEVQQGFWEMVAQGLEEKSGKKFDAKDCAEMYVRI</sequence>
<feature type="region of interest" description="Disordered" evidence="1">
    <location>
        <begin position="1"/>
        <end position="47"/>
    </location>
</feature>
<protein>
    <recommendedName>
        <fullName evidence="4">Myb-like domain-containing protein</fullName>
    </recommendedName>
</protein>
<proteinExistence type="predicted"/>
<reference evidence="2 3" key="1">
    <citation type="submission" date="2019-04" db="EMBL/GenBank/DDBJ databases">
        <title>High contiguity whole genome sequence and gene annotation resource for two Venturia nashicola isolates.</title>
        <authorList>
            <person name="Prokchorchik M."/>
            <person name="Won K."/>
            <person name="Lee Y."/>
            <person name="Choi E.D."/>
            <person name="Segonzac C."/>
            <person name="Sohn K.H."/>
        </authorList>
    </citation>
    <scope>NUCLEOTIDE SEQUENCE [LARGE SCALE GENOMIC DNA]</scope>
    <source>
        <strain evidence="2 3">PRI2</strain>
    </source>
</reference>
<keyword evidence="3" id="KW-1185">Reference proteome</keyword>